<protein>
    <recommendedName>
        <fullName evidence="3">CARDB domain-containing protein</fullName>
    </recommendedName>
</protein>
<evidence type="ECO:0000256" key="1">
    <source>
        <dbReference type="SAM" id="SignalP"/>
    </source>
</evidence>
<reference evidence="2" key="1">
    <citation type="journal article" date="2007" name="Environ. Microbiol.">
        <title>Proteorhodopsin photosystem gene clusters exhibit co-evolutionary trends and shared ancestry among diverse marine microbial phyla.</title>
        <authorList>
            <person name="McCarren J."/>
            <person name="Delong E.F."/>
        </authorList>
    </citation>
    <scope>NUCLEOTIDE SEQUENCE</scope>
</reference>
<dbReference type="AlphaFoldDB" id="A4GI88"/>
<evidence type="ECO:0008006" key="3">
    <source>
        <dbReference type="Google" id="ProtNLM"/>
    </source>
</evidence>
<dbReference type="EMBL" id="EF089401">
    <property type="protein sequence ID" value="ABL97799.1"/>
    <property type="molecule type" value="Genomic_DNA"/>
</dbReference>
<feature type="signal peptide" evidence="1">
    <location>
        <begin position="1"/>
        <end position="19"/>
    </location>
</feature>
<gene>
    <name evidence="2" type="ORF">ALOHA_HF1029C11.0026</name>
</gene>
<proteinExistence type="predicted"/>
<keyword evidence="1" id="KW-0732">Signal</keyword>
<feature type="chain" id="PRO_5002669351" description="CARDB domain-containing protein" evidence="1">
    <location>
        <begin position="20"/>
        <end position="699"/>
    </location>
</feature>
<organism evidence="2">
    <name type="scientific">uncultured marine bacterium HF10_29C11</name>
    <dbReference type="NCBI Taxonomy" id="415445"/>
    <lineage>
        <taxon>Bacteria</taxon>
        <taxon>environmental samples</taxon>
    </lineage>
</organism>
<evidence type="ECO:0000313" key="2">
    <source>
        <dbReference type="EMBL" id="ABL97799.1"/>
    </source>
</evidence>
<accession>A4GI88</accession>
<name>A4GI88_9BACT</name>
<sequence length="699" mass="75132">MFLVGLLVFSLLSVPVTQAEGPDNVQFVGLNALTYSGVDDSGELSSNLTVRQGDHLNLEIPVENTGVDAEIASVVLHVNQTTWNETVYFDNISIDAMSTQVLVYQSSNQVNEGSLNVAMSINNTSLVLNDSILIGPPPLPNVHVEIELITESYVSGDLIELNLTSNNDDGERSFAGNMLCFFLQEEVYNQSLSVDVGQSVVDLVSLYARPGILECHLDGDRNQSSQTTASLSLEGLPSAVFDQAGSSGFSLIGGPWHAGDDVEVSFILRNQGDATGSALLRVEHDGVEFESESLVLESGAAGELRLVFENLDSGIHNMSWTIASNNGIVSEGLAGIVSIEVQPPQAMFAEVQAEEGDSGVELHWNVSITNGVERDVKLRYGYRVSGTDVYVNEQILTLGSGTLSGQTVLGEIQGDTVLIRMEPVDWTASTSSYIATSMLETVEAEYSLQINPITLPREPIEGEAVTVTIMIQNMGPVAGPSGFLYLTDSSGLLLGQLPTEPLQASSSRNLDLTFVVPNGNEMILDAEWRYDGIVVMDEQSILVSPRVVEDAASDVPFVAIGGGAAVACCIILVLHLRRGTGQLDSMKPVKEKKGQPKPEKKVEPIETSCPACDRTLRIPGDYSGVVRCPDCSEKFTVEAQESLDIDEELDAIDDVEPEQETTQTKVEIACPKCSSRLRVPSSYKGSVRCPTCSHVFSAS</sequence>